<keyword evidence="3" id="KW-1185">Reference proteome</keyword>
<feature type="chain" id="PRO_5038487371" evidence="1">
    <location>
        <begin position="20"/>
        <end position="209"/>
    </location>
</feature>
<sequence>MRKGLILSAVLLSSAIASSGCMSKTGDLGNKNIRPNAINQQYGVNKMRFANDQDNEQNRSQYGERKENNNIIGMHGNSHLETSDKIADKIAAMPGIDSAFVMMTDHNAYVAVNEGHRSHAKSGPHSMSHHDSATDVALTDAVKDKIADQVKALSPSVENVYVSSNPDFTGRMRGYANDVKQGHPIQGFLAEFNALVERVFPAPSGTRNR</sequence>
<name>A0A3T1DAA6_9BACL</name>
<dbReference type="InterPro" id="IPR014247">
    <property type="entry name" value="Spore_lipoprot_YhcN/YlaJ"/>
</dbReference>
<dbReference type="AlphaFoldDB" id="A0A3T1DAA6"/>
<keyword evidence="2" id="KW-0449">Lipoprotein</keyword>
<organism evidence="2 3">
    <name type="scientific">Cohnella abietis</name>
    <dbReference type="NCBI Taxonomy" id="2507935"/>
    <lineage>
        <taxon>Bacteria</taxon>
        <taxon>Bacillati</taxon>
        <taxon>Bacillota</taxon>
        <taxon>Bacilli</taxon>
        <taxon>Bacillales</taxon>
        <taxon>Paenibacillaceae</taxon>
        <taxon>Cohnella</taxon>
    </lineage>
</organism>
<dbReference type="OrthoDB" id="1707228at2"/>
<dbReference type="RefSeq" id="WP_130613267.1">
    <property type="nucleotide sequence ID" value="NZ_AP019400.1"/>
</dbReference>
<dbReference type="KEGG" id="cohn:KCTCHS21_43980"/>
<evidence type="ECO:0000256" key="1">
    <source>
        <dbReference type="SAM" id="SignalP"/>
    </source>
</evidence>
<keyword evidence="1" id="KW-0732">Signal</keyword>
<accession>A0A3T1DAA6</accession>
<gene>
    <name evidence="2" type="primary">yhcN</name>
    <name evidence="2" type="ORF">KCTCHS21_43980</name>
</gene>
<dbReference type="EMBL" id="AP019400">
    <property type="protein sequence ID" value="BBI34999.1"/>
    <property type="molecule type" value="Genomic_DNA"/>
</dbReference>
<evidence type="ECO:0000313" key="3">
    <source>
        <dbReference type="Proteomes" id="UP000289856"/>
    </source>
</evidence>
<protein>
    <submittedName>
        <fullName evidence="2">Lipoprotein YhcN</fullName>
    </submittedName>
</protein>
<dbReference type="InterPro" id="IPR019076">
    <property type="entry name" value="Spore_lipoprot_YhcN/YlaJ-like"/>
</dbReference>
<feature type="signal peptide" evidence="1">
    <location>
        <begin position="1"/>
        <end position="19"/>
    </location>
</feature>
<dbReference type="PROSITE" id="PS51257">
    <property type="entry name" value="PROKAR_LIPOPROTEIN"/>
    <property type="match status" value="1"/>
</dbReference>
<dbReference type="NCBIfam" id="TIGR02898">
    <property type="entry name" value="spore_YhcN_YlaJ"/>
    <property type="match status" value="1"/>
</dbReference>
<reference evidence="2 3" key="1">
    <citation type="submission" date="2019-01" db="EMBL/GenBank/DDBJ databases">
        <title>Complete genome sequence of Cohnella hallensis HS21 isolated from Korean fir (Abies koreana) rhizospheric soil.</title>
        <authorList>
            <person name="Jiang L."/>
            <person name="Kang S.W."/>
            <person name="Kim S."/>
            <person name="Jung J."/>
            <person name="Kim C.Y."/>
            <person name="Kim D.H."/>
            <person name="Kim S.W."/>
            <person name="Lee J."/>
        </authorList>
    </citation>
    <scope>NUCLEOTIDE SEQUENCE [LARGE SCALE GENOMIC DNA]</scope>
    <source>
        <strain evidence="2 3">HS21</strain>
    </source>
</reference>
<evidence type="ECO:0000313" key="2">
    <source>
        <dbReference type="EMBL" id="BBI34999.1"/>
    </source>
</evidence>
<dbReference type="GO" id="GO:0030435">
    <property type="term" value="P:sporulation resulting in formation of a cellular spore"/>
    <property type="evidence" value="ECO:0007669"/>
    <property type="project" value="InterPro"/>
</dbReference>
<dbReference type="Pfam" id="PF09580">
    <property type="entry name" value="Spore_YhcN_YlaJ"/>
    <property type="match status" value="1"/>
</dbReference>
<proteinExistence type="predicted"/>
<dbReference type="Proteomes" id="UP000289856">
    <property type="component" value="Chromosome"/>
</dbReference>